<dbReference type="GO" id="GO:0047869">
    <property type="term" value="F:dimethylpropiothetin dethiomethylase activity"/>
    <property type="evidence" value="ECO:0007669"/>
    <property type="project" value="InterPro"/>
</dbReference>
<organism evidence="1 2">
    <name type="scientific">Rhizobium phaseoli</name>
    <dbReference type="NCBI Taxonomy" id="396"/>
    <lineage>
        <taxon>Bacteria</taxon>
        <taxon>Pseudomonadati</taxon>
        <taxon>Pseudomonadota</taxon>
        <taxon>Alphaproteobacteria</taxon>
        <taxon>Hyphomicrobiales</taxon>
        <taxon>Rhizobiaceae</taxon>
        <taxon>Rhizobium/Agrobacterium group</taxon>
        <taxon>Rhizobium</taxon>
    </lineage>
</organism>
<dbReference type="InterPro" id="IPR014710">
    <property type="entry name" value="RmlC-like_jellyroll"/>
</dbReference>
<evidence type="ECO:0000313" key="1">
    <source>
        <dbReference type="EMBL" id="NEJ74055.1"/>
    </source>
</evidence>
<dbReference type="EMBL" id="WUFT01000021">
    <property type="protein sequence ID" value="NEJ74055.1"/>
    <property type="molecule type" value="Genomic_DNA"/>
</dbReference>
<dbReference type="Proteomes" id="UP000471753">
    <property type="component" value="Unassembled WGS sequence"/>
</dbReference>
<dbReference type="RefSeq" id="WP_164015009.1">
    <property type="nucleotide sequence ID" value="NZ_WUFT01000021.1"/>
</dbReference>
<proteinExistence type="predicted"/>
<gene>
    <name evidence="1" type="ORF">GR197_26545</name>
</gene>
<evidence type="ECO:0008006" key="3">
    <source>
        <dbReference type="Google" id="ProtNLM"/>
    </source>
</evidence>
<dbReference type="AlphaFoldDB" id="A0A7K3UL89"/>
<sequence>MARAVGRPIKRGADLLLNDEEKPAYIRLHDIGRERRPRSLQEFLNDVGGLMLSADAPAVASFVAGKVLQKLLKTGKVRAPEGGPALPGAPEGLDDAIGNLAQSGRKYEAIAGQFRSLADSLLWRRGRSGPFASLNFGNTHSHAVVIGPGGMEERADLRVGVIYMDRYTRFPDHVQTQPRAFILLSPGEICLGNSQWFSGEIGTVFANDAGQSFAIRCTARPLLAVWCQVERER</sequence>
<dbReference type="Gene3D" id="2.60.120.10">
    <property type="entry name" value="Jelly Rolls"/>
    <property type="match status" value="1"/>
</dbReference>
<evidence type="ECO:0000313" key="2">
    <source>
        <dbReference type="Proteomes" id="UP000471753"/>
    </source>
</evidence>
<name>A0A7K3UL89_9HYPH</name>
<reference evidence="1 2" key="1">
    <citation type="submission" date="2019-12" db="EMBL/GenBank/DDBJ databases">
        <title>Rhizobium genotypes associated with high levels of biological nitrogen fixation by grain legumes in a temperate-maritime cropping system.</title>
        <authorList>
            <person name="Maluk M."/>
            <person name="Francesc Ferrando Molina F."/>
            <person name="Lopez Del Egido L."/>
            <person name="Lafos M."/>
            <person name="Langarica-Fuentes A."/>
            <person name="Gebre Yohannes G."/>
            <person name="Young M.W."/>
            <person name="Martin P."/>
            <person name="Gantlett R."/>
            <person name="Kenicer G."/>
            <person name="Hawes C."/>
            <person name="Begg G.S."/>
            <person name="Quilliam R.S."/>
            <person name="Squire G.R."/>
            <person name="Poole P.S."/>
            <person name="Young P.W."/>
            <person name="Iannetta P.M."/>
            <person name="James E.K."/>
        </authorList>
    </citation>
    <scope>NUCLEOTIDE SEQUENCE [LARGE SCALE GENOMIC DNA]</scope>
    <source>
        <strain evidence="1 2">JHI366</strain>
    </source>
</reference>
<dbReference type="Pfam" id="PF16867">
    <property type="entry name" value="DMSP_lyase"/>
    <property type="match status" value="1"/>
</dbReference>
<accession>A0A7K3UL89</accession>
<protein>
    <recommendedName>
        <fullName evidence="3">Dimethlysulfoniopropionate lyase</fullName>
    </recommendedName>
</protein>
<dbReference type="InterPro" id="IPR031723">
    <property type="entry name" value="DMSP_lyase"/>
</dbReference>
<comment type="caution">
    <text evidence="1">The sequence shown here is derived from an EMBL/GenBank/DDBJ whole genome shotgun (WGS) entry which is preliminary data.</text>
</comment>